<reference evidence="3 4" key="1">
    <citation type="submission" date="2019-03" db="EMBL/GenBank/DDBJ databases">
        <title>Genomics of glacier-inhabiting Cryobacterium strains.</title>
        <authorList>
            <person name="Liu Q."/>
            <person name="Xin Y.-H."/>
        </authorList>
    </citation>
    <scope>NUCLEOTIDE SEQUENCE [LARGE SCALE GENOMIC DNA]</scope>
    <source>
        <strain evidence="3 4">CGMCC 1.4292</strain>
    </source>
</reference>
<evidence type="ECO:0000256" key="2">
    <source>
        <dbReference type="ARBA" id="ARBA00049106"/>
    </source>
</evidence>
<dbReference type="InterPro" id="IPR004378">
    <property type="entry name" value="F420H2_quin_Rdtase"/>
</dbReference>
<dbReference type="GO" id="GO:0005886">
    <property type="term" value="C:plasma membrane"/>
    <property type="evidence" value="ECO:0007669"/>
    <property type="project" value="TreeGrafter"/>
</dbReference>
<dbReference type="PANTHER" id="PTHR39428">
    <property type="entry name" value="F420H(2)-DEPENDENT QUINONE REDUCTASE RV1261C"/>
    <property type="match status" value="1"/>
</dbReference>
<dbReference type="NCBIfam" id="TIGR00026">
    <property type="entry name" value="hi_GC_TIGR00026"/>
    <property type="match status" value="1"/>
</dbReference>
<organism evidence="3 4">
    <name type="scientific">Cryobacterium psychrophilum</name>
    <dbReference type="NCBI Taxonomy" id="41988"/>
    <lineage>
        <taxon>Bacteria</taxon>
        <taxon>Bacillati</taxon>
        <taxon>Actinomycetota</taxon>
        <taxon>Actinomycetes</taxon>
        <taxon>Micrococcales</taxon>
        <taxon>Microbacteriaceae</taxon>
        <taxon>Cryobacterium</taxon>
    </lineage>
</organism>
<dbReference type="PANTHER" id="PTHR39428:SF3">
    <property type="entry name" value="DEAZAFLAVIN-DEPENDENT NITROREDUCTASE"/>
    <property type="match status" value="1"/>
</dbReference>
<name>A0A4Y8KNV4_9MICO</name>
<protein>
    <submittedName>
        <fullName evidence="3">Nitroreductase family deazaflavin-dependent oxidoreductase</fullName>
    </submittedName>
</protein>
<evidence type="ECO:0000313" key="4">
    <source>
        <dbReference type="Proteomes" id="UP000298218"/>
    </source>
</evidence>
<dbReference type="GO" id="GO:0070967">
    <property type="term" value="F:coenzyme F420 binding"/>
    <property type="evidence" value="ECO:0007669"/>
    <property type="project" value="TreeGrafter"/>
</dbReference>
<dbReference type="GO" id="GO:0016491">
    <property type="term" value="F:oxidoreductase activity"/>
    <property type="evidence" value="ECO:0007669"/>
    <property type="project" value="InterPro"/>
</dbReference>
<comment type="catalytic activity">
    <reaction evidence="2">
        <text>oxidized coenzyme F420-(gamma-L-Glu)(n) + a quinol + H(+) = reduced coenzyme F420-(gamma-L-Glu)(n) + a quinone</text>
        <dbReference type="Rhea" id="RHEA:39663"/>
        <dbReference type="Rhea" id="RHEA-COMP:12939"/>
        <dbReference type="Rhea" id="RHEA-COMP:14378"/>
        <dbReference type="ChEBI" id="CHEBI:15378"/>
        <dbReference type="ChEBI" id="CHEBI:24646"/>
        <dbReference type="ChEBI" id="CHEBI:132124"/>
        <dbReference type="ChEBI" id="CHEBI:133980"/>
        <dbReference type="ChEBI" id="CHEBI:139511"/>
    </reaction>
</comment>
<keyword evidence="4" id="KW-1185">Reference proteome</keyword>
<proteinExistence type="inferred from homology"/>
<dbReference type="OrthoDB" id="8225825at2"/>
<sequence>MNSPAMTMMRVAMRMAVWIYRLTNGLIGGSLGRLDVLLLTVPGRKSGTPHTVPVGFFEHEGGYLVVGSAGGSPQEPQWFRNLRKSARAHIQIRSRHTDVFVRVTDPAERDRLWNDVVIAQASTFARYQKNTDRTIPIAVLTPV</sequence>
<dbReference type="SUPFAM" id="SSF50475">
    <property type="entry name" value="FMN-binding split barrel"/>
    <property type="match status" value="1"/>
</dbReference>
<dbReference type="Pfam" id="PF04075">
    <property type="entry name" value="F420H2_quin_red"/>
    <property type="match status" value="1"/>
</dbReference>
<dbReference type="InterPro" id="IPR012349">
    <property type="entry name" value="Split_barrel_FMN-bd"/>
</dbReference>
<evidence type="ECO:0000256" key="1">
    <source>
        <dbReference type="ARBA" id="ARBA00008710"/>
    </source>
</evidence>
<dbReference type="Gene3D" id="2.30.110.10">
    <property type="entry name" value="Electron Transport, Fmn-binding Protein, Chain A"/>
    <property type="match status" value="1"/>
</dbReference>
<dbReference type="AlphaFoldDB" id="A0A4Y8KNV4"/>
<accession>A0A4Y8KNV4</accession>
<dbReference type="EMBL" id="SOHQ01000019">
    <property type="protein sequence ID" value="TFD79960.1"/>
    <property type="molecule type" value="Genomic_DNA"/>
</dbReference>
<dbReference type="RefSeq" id="WP_134172256.1">
    <property type="nucleotide sequence ID" value="NZ_SODI01000001.1"/>
</dbReference>
<evidence type="ECO:0000313" key="3">
    <source>
        <dbReference type="EMBL" id="TFD79960.1"/>
    </source>
</evidence>
<dbReference type="Proteomes" id="UP000298218">
    <property type="component" value="Unassembled WGS sequence"/>
</dbReference>
<comment type="similarity">
    <text evidence="1">Belongs to the F420H(2)-dependent quinone reductase family.</text>
</comment>
<comment type="caution">
    <text evidence="3">The sequence shown here is derived from an EMBL/GenBank/DDBJ whole genome shotgun (WGS) entry which is preliminary data.</text>
</comment>
<gene>
    <name evidence="3" type="ORF">E3T53_06035</name>
</gene>